<accession>A0A561XNL3</accession>
<dbReference type="EMBL" id="VJWE01000013">
    <property type="protein sequence ID" value="TWG37687.1"/>
    <property type="molecule type" value="Genomic_DNA"/>
</dbReference>
<name>A0A561XNL3_ACIDE</name>
<dbReference type="GeneID" id="51111794"/>
<comment type="caution">
    <text evidence="3">The sequence shown here is derived from an EMBL/GenBank/DDBJ whole genome shotgun (WGS) entry which is preliminary data.</text>
</comment>
<gene>
    <name evidence="3" type="ORF">ATF69_2736</name>
</gene>
<keyword evidence="2" id="KW-1133">Transmembrane helix</keyword>
<feature type="transmembrane region" description="Helical" evidence="2">
    <location>
        <begin position="6"/>
        <end position="23"/>
    </location>
</feature>
<evidence type="ECO:0000256" key="2">
    <source>
        <dbReference type="SAM" id="Phobius"/>
    </source>
</evidence>
<reference evidence="3 4" key="1">
    <citation type="journal article" date="2015" name="Stand. Genomic Sci.">
        <title>Genomic Encyclopedia of Bacterial and Archaeal Type Strains, Phase III: the genomes of soil and plant-associated and newly described type strains.</title>
        <authorList>
            <person name="Whitman W.B."/>
            <person name="Woyke T."/>
            <person name="Klenk H.P."/>
            <person name="Zhou Y."/>
            <person name="Lilburn T.G."/>
            <person name="Beck B.J."/>
            <person name="De Vos P."/>
            <person name="Vandamme P."/>
            <person name="Eisen J.A."/>
            <person name="Garrity G."/>
            <person name="Hugenholtz P."/>
            <person name="Kyrpides N.C."/>
        </authorList>
    </citation>
    <scope>NUCLEOTIDE SEQUENCE [LARGE SCALE GENOMIC DNA]</scope>
    <source>
        <strain evidence="3 4">DSM 64</strain>
    </source>
</reference>
<proteinExistence type="predicted"/>
<dbReference type="Proteomes" id="UP000321485">
    <property type="component" value="Unassembled WGS sequence"/>
</dbReference>
<evidence type="ECO:0000256" key="1">
    <source>
        <dbReference type="SAM" id="MobiDB-lite"/>
    </source>
</evidence>
<protein>
    <submittedName>
        <fullName evidence="3">Uncharacterized protein</fullName>
    </submittedName>
</protein>
<feature type="region of interest" description="Disordered" evidence="1">
    <location>
        <begin position="38"/>
        <end position="60"/>
    </location>
</feature>
<sequence length="60" mass="6820">MTAWMLVYVLLGVLLAWPCGWLLRRVLKGRQPLRCVQPYRPNLPQSESPITQKGGMTKAP</sequence>
<evidence type="ECO:0000313" key="4">
    <source>
        <dbReference type="Proteomes" id="UP000321485"/>
    </source>
</evidence>
<keyword evidence="2" id="KW-0472">Membrane</keyword>
<dbReference type="AlphaFoldDB" id="A0A561XNL3"/>
<evidence type="ECO:0000313" key="3">
    <source>
        <dbReference type="EMBL" id="TWG37687.1"/>
    </source>
</evidence>
<keyword evidence="2" id="KW-0812">Transmembrane</keyword>
<organism evidence="3 4">
    <name type="scientific">Acidovorax delafieldii</name>
    <name type="common">Pseudomonas delafieldii</name>
    <dbReference type="NCBI Taxonomy" id="47920"/>
    <lineage>
        <taxon>Bacteria</taxon>
        <taxon>Pseudomonadati</taxon>
        <taxon>Pseudomonadota</taxon>
        <taxon>Betaproteobacteria</taxon>
        <taxon>Burkholderiales</taxon>
        <taxon>Comamonadaceae</taxon>
        <taxon>Acidovorax</taxon>
    </lineage>
</organism>
<dbReference type="RefSeq" id="WP_143227243.1">
    <property type="nucleotide sequence ID" value="NZ_CAXUPI020000004.1"/>
</dbReference>